<evidence type="ECO:0000313" key="1">
    <source>
        <dbReference type="EMBL" id="AYN41171.1"/>
    </source>
</evidence>
<evidence type="ECO:0000313" key="2">
    <source>
        <dbReference type="Proteomes" id="UP000268329"/>
    </source>
</evidence>
<dbReference type="OrthoDB" id="4222159at2"/>
<reference evidence="1 2" key="1">
    <citation type="submission" date="2018-10" db="EMBL/GenBank/DDBJ databases">
        <title>The genome of Streptomyces dangxiongensis Z022.</title>
        <authorList>
            <person name="Zhang B."/>
        </authorList>
    </citation>
    <scope>NUCLEOTIDE SEQUENCE [LARGE SCALE GENOMIC DNA]</scope>
    <source>
        <strain evidence="1 2">Z022</strain>
    </source>
</reference>
<proteinExistence type="predicted"/>
<name>A0A3G2JHU1_9ACTN</name>
<organism evidence="1 2">
    <name type="scientific">Streptomyces dangxiongensis</name>
    <dbReference type="NCBI Taxonomy" id="1442032"/>
    <lineage>
        <taxon>Bacteria</taxon>
        <taxon>Bacillati</taxon>
        <taxon>Actinomycetota</taxon>
        <taxon>Actinomycetes</taxon>
        <taxon>Kitasatosporales</taxon>
        <taxon>Streptomycetaceae</taxon>
        <taxon>Streptomyces</taxon>
    </lineage>
</organism>
<dbReference type="Proteomes" id="UP000268329">
    <property type="component" value="Chromosome"/>
</dbReference>
<protein>
    <submittedName>
        <fullName evidence="1">Uncharacterized protein</fullName>
    </submittedName>
</protein>
<dbReference type="AlphaFoldDB" id="A0A3G2JHU1"/>
<dbReference type="EMBL" id="CP033073">
    <property type="protein sequence ID" value="AYN41171.1"/>
    <property type="molecule type" value="Genomic_DNA"/>
</dbReference>
<dbReference type="KEGG" id="sdd:D9753_22405"/>
<dbReference type="RefSeq" id="WP_121788610.1">
    <property type="nucleotide sequence ID" value="NZ_CP033073.1"/>
</dbReference>
<gene>
    <name evidence="1" type="ORF">D9753_22405</name>
</gene>
<keyword evidence="2" id="KW-1185">Reference proteome</keyword>
<sequence length="157" mass="17330">MTVQIAEELARLHRLISWYDVPQQSADGRPHRRGLRLVLDAGRQYGRASGADRDSPAEMHGLLRGPARLVHQLVRLAQARRGVHRLPAAAGRYVGHGRRVPHELTIGPADKEAPFCIICVKAPSAAEPTVPVRWEGLDRLYLSCAHAVCASSRWAAR</sequence>
<accession>A0A3G2JHU1</accession>